<dbReference type="SUPFAM" id="SSF53448">
    <property type="entry name" value="Nucleotide-diphospho-sugar transferases"/>
    <property type="match status" value="1"/>
</dbReference>
<dbReference type="EC" id="1.1.1.328" evidence="2"/>
<evidence type="ECO:0000313" key="3">
    <source>
        <dbReference type="Proteomes" id="UP000033740"/>
    </source>
</evidence>
<gene>
    <name evidence="2" type="primary">nboR</name>
    <name evidence="2" type="ORF">RS86_01745</name>
</gene>
<reference evidence="2 3" key="1">
    <citation type="submission" date="2015-02" db="EMBL/GenBank/DDBJ databases">
        <title>Draft genome sequences of ten Microbacterium spp. with emphasis on heavy metal contaminated environments.</title>
        <authorList>
            <person name="Corretto E."/>
        </authorList>
    </citation>
    <scope>NUCLEOTIDE SEQUENCE [LARGE SCALE GENOMIC DNA]</scope>
    <source>
        <strain evidence="2 3">ARN176</strain>
    </source>
</reference>
<dbReference type="AlphaFoldDB" id="A0A0F0LLF8"/>
<dbReference type="EMBL" id="JYIX01000033">
    <property type="protein sequence ID" value="KJL33524.1"/>
    <property type="molecule type" value="Genomic_DNA"/>
</dbReference>
<sequence>MTTRTHHAIVLAAGRGTRLGRGPKALLPWNGEVLVTRAARAAAEAGCSVTVAVGPAARTARSWLRARCPAAHVIEVHDARLGMSASLRAAVLPLVVTDAPPHAVVVLLVDQPGVDASVIRRLFAAHRPGRVARAMWHGIPGNPVVFGTGDLCSAAALAEGDAAARAWIARNRHLVDDVECGDLGRGDDIDEPADLASWPELRVPR</sequence>
<feature type="domain" description="MobA-like NTP transferase" evidence="1">
    <location>
        <begin position="8"/>
        <end position="171"/>
    </location>
</feature>
<proteinExistence type="predicted"/>
<dbReference type="GO" id="GO:0016491">
    <property type="term" value="F:oxidoreductase activity"/>
    <property type="evidence" value="ECO:0007669"/>
    <property type="project" value="UniProtKB-KW"/>
</dbReference>
<dbReference type="PATRIC" id="fig|582680.6.peg.1802"/>
<dbReference type="PANTHER" id="PTHR43777:SF1">
    <property type="entry name" value="MOLYBDENUM COFACTOR CYTIDYLYLTRANSFERASE"/>
    <property type="match status" value="1"/>
</dbReference>
<organism evidence="2 3">
    <name type="scientific">Microbacterium azadirachtae</name>
    <dbReference type="NCBI Taxonomy" id="582680"/>
    <lineage>
        <taxon>Bacteria</taxon>
        <taxon>Bacillati</taxon>
        <taxon>Actinomycetota</taxon>
        <taxon>Actinomycetes</taxon>
        <taxon>Micrococcales</taxon>
        <taxon>Microbacteriaceae</taxon>
        <taxon>Microbacterium</taxon>
    </lineage>
</organism>
<dbReference type="STRING" id="582680.RS86_01745"/>
<dbReference type="RefSeq" id="WP_045271828.1">
    <property type="nucleotide sequence ID" value="NZ_JYIX01000033.1"/>
</dbReference>
<dbReference type="Pfam" id="PF12804">
    <property type="entry name" value="NTP_transf_3"/>
    <property type="match status" value="1"/>
</dbReference>
<evidence type="ECO:0000259" key="1">
    <source>
        <dbReference type="Pfam" id="PF12804"/>
    </source>
</evidence>
<keyword evidence="2" id="KW-0560">Oxidoreductase</keyword>
<keyword evidence="3" id="KW-1185">Reference proteome</keyword>
<comment type="caution">
    <text evidence="2">The sequence shown here is derived from an EMBL/GenBank/DDBJ whole genome shotgun (WGS) entry which is preliminary data.</text>
</comment>
<dbReference type="InterPro" id="IPR029044">
    <property type="entry name" value="Nucleotide-diphossugar_trans"/>
</dbReference>
<name>A0A0F0LLF8_9MICO</name>
<dbReference type="Proteomes" id="UP000033740">
    <property type="component" value="Unassembled WGS sequence"/>
</dbReference>
<evidence type="ECO:0000313" key="2">
    <source>
        <dbReference type="EMBL" id="KJL33524.1"/>
    </source>
</evidence>
<dbReference type="PANTHER" id="PTHR43777">
    <property type="entry name" value="MOLYBDENUM COFACTOR CYTIDYLYLTRANSFERASE"/>
    <property type="match status" value="1"/>
</dbReference>
<dbReference type="Gene3D" id="3.90.550.10">
    <property type="entry name" value="Spore Coat Polysaccharide Biosynthesis Protein SpsA, Chain A"/>
    <property type="match status" value="1"/>
</dbReference>
<dbReference type="InterPro" id="IPR025877">
    <property type="entry name" value="MobA-like_NTP_Trfase"/>
</dbReference>
<accession>A0A0F0LLF8</accession>
<protein>
    <submittedName>
        <fullName evidence="2">Nicotine blue oxidoreductase</fullName>
        <ecNumber evidence="2">1.1.1.328</ecNumber>
    </submittedName>
</protein>
<dbReference type="GO" id="GO:0016779">
    <property type="term" value="F:nucleotidyltransferase activity"/>
    <property type="evidence" value="ECO:0007669"/>
    <property type="project" value="UniProtKB-ARBA"/>
</dbReference>